<accession>A0A4R0GUK7</accession>
<dbReference type="PROSITE" id="PS51534">
    <property type="entry name" value="SEFIR"/>
    <property type="match status" value="1"/>
</dbReference>
<dbReference type="InterPro" id="IPR027417">
    <property type="entry name" value="P-loop_NTPase"/>
</dbReference>
<dbReference type="InterPro" id="IPR035897">
    <property type="entry name" value="Toll_tir_struct_dom_sf"/>
</dbReference>
<dbReference type="Gene3D" id="3.40.50.10140">
    <property type="entry name" value="Toll/interleukin-1 receptor homology (TIR) domain"/>
    <property type="match status" value="1"/>
</dbReference>
<dbReference type="Gene3D" id="1.25.40.10">
    <property type="entry name" value="Tetratricopeptide repeat domain"/>
    <property type="match status" value="4"/>
</dbReference>
<dbReference type="InterPro" id="IPR000157">
    <property type="entry name" value="TIR_dom"/>
</dbReference>
<dbReference type="SUPFAM" id="SSF52540">
    <property type="entry name" value="P-loop containing nucleoside triphosphate hydrolases"/>
    <property type="match status" value="1"/>
</dbReference>
<evidence type="ECO:0000313" key="3">
    <source>
        <dbReference type="EMBL" id="TCC00364.1"/>
    </source>
</evidence>
<sequence length="1596" mass="171558">MGEADEPVRVLISYAHQDSDHQEAVRRLWTLLRVHGIDARLDLSAAAQREFWPAWMSEQLRAARYVLLVASAAYRERGEGRGETSVGRGVRWESRQLMERWYADEKAGLRSILPVVLPGSDPTELPDWMLPSGATVYHVEEFTLAGAEALLRVLTDQPLDVEPPLGRVPALPARPAADLTPPAFVSRSGLRTELVVDARVVDQTLTCEVTLAEAPLCRREAVLPPELTNVWSALSAGPKAAQERLLAAGRALTRAVFDEAGQRLVADLVAGLRPQDELAVVWRASGPALAVPVEALRLTSSGGEELGPLALIGGVSVRRQLGDTGPRPETTGLPGPLRVLAAVAAPEESRTANTPLDVEAEMQALLDAVGELAAGANGQVRILEVASLSQITAALRSSDYHVLHLSAHGSPSSVELEDEDGNPQQVRCRDLINAIRDAKAAVPLIVLSSCAGAAGGGEAIAAGLIDAGADRVVAMQATVSDRYATQLLAQFYRELATGPGRHPAGALARARRAVERARRSTDETPLPEYAVATLLCAGADRPLIEAARPPVPLPANAMPSGTSVRELGIGQLIGRRTQLREGTAALRRTESARDRHGTISGVQLIGVGGIGKTAVAGRLATRVRGDGMLPVVHDGRWNPSALFAALAATLDAVRPGDAAAAVLVAADLPDTAKVGLVGQLLATVPVLLVFDDFEQNLTPGGGQFLDPAFDEVFTGWCDGADVGAILVTCRYPLPGDDRYLVSIPVGPLSPAELRRLLLRLPALRGLTGEDLRLLIRTIGGHPRLIEYVDALLRGRPTRLRQVQNKLRDLARREGIDLKRPRPVGAAVEDALLLGGADILLDELLDLLTDHEREVLRQLSVSRAPMTLDDLAQAMADATLADQLAAETERLADLTLLAPGDTILVHPWTAELLDRRPDPDRSRRHEQALRMRLNRLENGRMAYEDLIDIPRHLAALGRFNEITGLATEVAAALPGVLAASAYLAEIRPLIPSTERAWYYIAKREYEAIRAAGELRSARGLLEQMKENIDQRIAADPLSDHNLADLSVLLVDLGDLATDIGDLDTARRHFESALQTFPADEASIRSNSWWQKRPAVIRDRLGKIASAAGDLSGAREHFETASAIVQRLVADDPANTEWQRDLSVSHNRLGEVARLVGDGASAREHFEAARAIRQQLVAADPANAEWRRGLSVSHDRLGDVAMTVGDLADAREHYAAALAIRQQLVAADPANAEWQRDLSISRNRLGEVAVAVGDLAAAREHFEAALVVAQRLVAADPANAEWQRDLAISRNRLGDVAVAVGDLVSAREHFEDGAAIVQRWVAADPTNAEWQRDLSISRNKLGGVARLVGDLAAAREHFEAGLVVAQRLVAADPANAEWQRDLSVSYNRVGEMARLAGEVTAAREHFEASRVIAQRLASADPANAEWQRDLSISRNKLGDVAVEEGDLAGAKEHFEAGLVIAQRLASADPANAEWQRDLSISRDRLGDVAVEEGDLAAAKEHFEAGLAIAQRLAAADPANVQWQRDLAISHERLGEVAQSVGDPAAAREHLTTALAIRQQLVDGSGNVDSQRHLGALIRKIERLDSGAEQTEAEQAGAE</sequence>
<keyword evidence="1" id="KW-0802">TPR repeat</keyword>
<dbReference type="PANTHER" id="PTHR47691">
    <property type="entry name" value="REGULATOR-RELATED"/>
    <property type="match status" value="1"/>
</dbReference>
<dbReference type="SUPFAM" id="SSF52200">
    <property type="entry name" value="Toll/Interleukin receptor TIR domain"/>
    <property type="match status" value="1"/>
</dbReference>
<evidence type="ECO:0000256" key="1">
    <source>
        <dbReference type="PROSITE-ProRule" id="PRU00339"/>
    </source>
</evidence>
<name>A0A4R0GUK7_9ACTN</name>
<dbReference type="InterPro" id="IPR013568">
    <property type="entry name" value="SEFIR_dom"/>
</dbReference>
<feature type="domain" description="SEFIR" evidence="2">
    <location>
        <begin position="7"/>
        <end position="148"/>
    </location>
</feature>
<dbReference type="OrthoDB" id="3365840at2"/>
<feature type="repeat" description="TPR" evidence="1">
    <location>
        <begin position="1045"/>
        <end position="1078"/>
    </location>
</feature>
<dbReference type="InterPro" id="IPR011990">
    <property type="entry name" value="TPR-like_helical_dom_sf"/>
</dbReference>
<dbReference type="SUPFAM" id="SSF48452">
    <property type="entry name" value="TPR-like"/>
    <property type="match status" value="2"/>
</dbReference>
<dbReference type="GO" id="GO:0007165">
    <property type="term" value="P:signal transduction"/>
    <property type="evidence" value="ECO:0007669"/>
    <property type="project" value="InterPro"/>
</dbReference>
<dbReference type="EMBL" id="SJJR01000001">
    <property type="protein sequence ID" value="TCC00364.1"/>
    <property type="molecule type" value="Genomic_DNA"/>
</dbReference>
<evidence type="ECO:0000259" key="2">
    <source>
        <dbReference type="PROSITE" id="PS51534"/>
    </source>
</evidence>
<dbReference type="InterPro" id="IPR024983">
    <property type="entry name" value="CHAT_dom"/>
</dbReference>
<dbReference type="PROSITE" id="PS50005">
    <property type="entry name" value="TPR"/>
    <property type="match status" value="1"/>
</dbReference>
<dbReference type="PANTHER" id="PTHR47691:SF3">
    <property type="entry name" value="HTH-TYPE TRANSCRIPTIONAL REGULATOR RV0890C-RELATED"/>
    <property type="match status" value="1"/>
</dbReference>
<dbReference type="Proteomes" id="UP000292274">
    <property type="component" value="Unassembled WGS sequence"/>
</dbReference>
<gene>
    <name evidence="3" type="ORF">E0H26_01305</name>
</gene>
<dbReference type="Pfam" id="PF13676">
    <property type="entry name" value="TIR_2"/>
    <property type="match status" value="1"/>
</dbReference>
<dbReference type="RefSeq" id="WP_131299795.1">
    <property type="nucleotide sequence ID" value="NZ_SJJR01000001.1"/>
</dbReference>
<reference evidence="3 4" key="1">
    <citation type="submission" date="2019-02" db="EMBL/GenBank/DDBJ databases">
        <title>Jishengella sp. nov., isolated from a root of Zingiber montanum.</title>
        <authorList>
            <person name="Kuncharoen N."/>
            <person name="Kudo T."/>
            <person name="Masahiro Y."/>
            <person name="Ohkuma M."/>
            <person name="Tanasupawat S."/>
        </authorList>
    </citation>
    <scope>NUCLEOTIDE SEQUENCE [LARGE SCALE GENOMIC DNA]</scope>
    <source>
        <strain evidence="3 4">PLAI 1-1</strain>
    </source>
</reference>
<organism evidence="3 4">
    <name type="scientific">Micromonospora zingiberis</name>
    <dbReference type="NCBI Taxonomy" id="2053011"/>
    <lineage>
        <taxon>Bacteria</taxon>
        <taxon>Bacillati</taxon>
        <taxon>Actinomycetota</taxon>
        <taxon>Actinomycetes</taxon>
        <taxon>Micromonosporales</taxon>
        <taxon>Micromonosporaceae</taxon>
        <taxon>Micromonospora</taxon>
    </lineage>
</organism>
<comment type="caution">
    <text evidence="3">The sequence shown here is derived from an EMBL/GenBank/DDBJ whole genome shotgun (WGS) entry which is preliminary data.</text>
</comment>
<dbReference type="InterPro" id="IPR019734">
    <property type="entry name" value="TPR_rpt"/>
</dbReference>
<keyword evidence="4" id="KW-1185">Reference proteome</keyword>
<dbReference type="SMART" id="SM00028">
    <property type="entry name" value="TPR"/>
    <property type="match status" value="11"/>
</dbReference>
<proteinExistence type="predicted"/>
<dbReference type="Gene3D" id="3.40.50.300">
    <property type="entry name" value="P-loop containing nucleotide triphosphate hydrolases"/>
    <property type="match status" value="1"/>
</dbReference>
<protein>
    <submittedName>
        <fullName evidence="3">CHAT domain-containing protein</fullName>
    </submittedName>
</protein>
<evidence type="ECO:0000313" key="4">
    <source>
        <dbReference type="Proteomes" id="UP000292274"/>
    </source>
</evidence>
<dbReference type="Pfam" id="PF12770">
    <property type="entry name" value="CHAT"/>
    <property type="match status" value="1"/>
</dbReference>